<reference evidence="3" key="1">
    <citation type="submission" date="2017-02" db="UniProtKB">
        <authorList>
            <consortium name="WormBaseParasite"/>
        </authorList>
    </citation>
    <scope>IDENTIFICATION</scope>
</reference>
<dbReference type="WBParaSite" id="TCLT_0000407801-mRNA-1">
    <property type="protein sequence ID" value="TCLT_0000407801-mRNA-1"/>
    <property type="gene ID" value="TCLT_0000407801"/>
</dbReference>
<evidence type="ECO:0000313" key="3">
    <source>
        <dbReference type="WBParaSite" id="TCLT_0000407801-mRNA-1"/>
    </source>
</evidence>
<evidence type="ECO:0000313" key="1">
    <source>
        <dbReference type="EMBL" id="VDN01121.1"/>
    </source>
</evidence>
<reference evidence="1 2" key="2">
    <citation type="submission" date="2018-11" db="EMBL/GenBank/DDBJ databases">
        <authorList>
            <consortium name="Pathogen Informatics"/>
        </authorList>
    </citation>
    <scope>NUCLEOTIDE SEQUENCE [LARGE SCALE GENOMIC DNA]</scope>
</reference>
<evidence type="ECO:0000313" key="2">
    <source>
        <dbReference type="Proteomes" id="UP000276776"/>
    </source>
</evidence>
<sequence length="145" mass="16969">MTCSRPTTKSNFESISDEIIDIIFLAAEDKLRILLKHAVKVAKSRELVERQFHESHCELARQMKFIETLEMKRYDDTSQFNDATQQGSVESIEKKQEIHTQNEPFTEVNKVPSQHTHIARGDLLAVIDADPSYRRFRFTHHLRLM</sequence>
<protein>
    <submittedName>
        <fullName evidence="3">TAF4 domain-containing protein</fullName>
    </submittedName>
</protein>
<dbReference type="Proteomes" id="UP000276776">
    <property type="component" value="Unassembled WGS sequence"/>
</dbReference>
<name>A0A0N5CUW8_THECL</name>
<proteinExistence type="predicted"/>
<keyword evidence="2" id="KW-1185">Reference proteome</keyword>
<dbReference type="AlphaFoldDB" id="A0A0N5CUW8"/>
<accession>A0A0N5CUW8</accession>
<gene>
    <name evidence="1" type="ORF">TCLT_LOCUS4067</name>
</gene>
<dbReference type="EMBL" id="UYYF01004274">
    <property type="protein sequence ID" value="VDN01121.1"/>
    <property type="molecule type" value="Genomic_DNA"/>
</dbReference>
<organism evidence="3">
    <name type="scientific">Thelazia callipaeda</name>
    <name type="common">Oriental eyeworm</name>
    <name type="synonym">Parasitic nematode</name>
    <dbReference type="NCBI Taxonomy" id="103827"/>
    <lineage>
        <taxon>Eukaryota</taxon>
        <taxon>Metazoa</taxon>
        <taxon>Ecdysozoa</taxon>
        <taxon>Nematoda</taxon>
        <taxon>Chromadorea</taxon>
        <taxon>Rhabditida</taxon>
        <taxon>Spirurina</taxon>
        <taxon>Spiruromorpha</taxon>
        <taxon>Thelazioidea</taxon>
        <taxon>Thelaziidae</taxon>
        <taxon>Thelazia</taxon>
    </lineage>
</organism>